<name>A0A656HI08_THINJ</name>
<dbReference type="InterPro" id="IPR001932">
    <property type="entry name" value="PPM-type_phosphatase-like_dom"/>
</dbReference>
<feature type="region of interest" description="Disordered" evidence="5">
    <location>
        <begin position="1"/>
        <end position="68"/>
    </location>
</feature>
<feature type="domain" description="PPM-type phosphatase" evidence="8">
    <location>
        <begin position="79"/>
        <end position="310"/>
    </location>
</feature>
<sequence>MPDGSSFPPPSPTLPQPFPNPSPTLPQPFPNPSPTLPPQGGQGVKTLPEQSASYSFPPLRGKAGMGGNDFTRMTHLTITIGQFSDQGRKPLNQDFHGAMIPQASLLETKGVAVALADGISSSEVSQVASQLAVKGFLDDYYSTAESWSVKTSAQRVLQASNSWLYAQNRNGQFRYDLNKGYVCTFSALVLKSTTAYLFHIGDARIFRVQGNALEQLTEDHRLQVSQEKSYLSRALGIKQHLEIDYLSLPLEQDDTFVLATDGVYEHVRADFITHCIREQADDLDAAAKAIAAEAYAQGSTDNLTIQIVRVDSLPEPGAAELQQSLTTLPFPPELNARMELDGYSIVRNLHSSSRSHVWLAMDKSSREQVVLKTPSVDMRGNPAYLENFLMEEWIARRINSPHVLKAPPLTRKRNYLYTVTELVEGQTLTQWMIDNPRPDLETVRNIVEQIAKGLRAFHRQEMLHQDLRPANIMIDSTGTVKIIDFGSVQVAGISEIATATGQNAVPGTLQYTAPEYLLGEYGTTRSDLFSLGVIAYQMLTGKLPYGLEIAKCRSKSELNRLVYRPAEDDKRNVPAWMDDALQKAVQINPAKRYDTLSEFLHDLRQPNQAFLGKTRAPLLERNPVRFWQGVSLMLALIIIVLLAR</sequence>
<evidence type="ECO:0000256" key="6">
    <source>
        <dbReference type="SAM" id="Phobius"/>
    </source>
</evidence>
<keyword evidence="4" id="KW-0067">ATP-binding</keyword>
<dbReference type="GO" id="GO:0005524">
    <property type="term" value="F:ATP binding"/>
    <property type="evidence" value="ECO:0007669"/>
    <property type="project" value="UniProtKB-KW"/>
</dbReference>
<dbReference type="InterPro" id="IPR036457">
    <property type="entry name" value="PPM-type-like_dom_sf"/>
</dbReference>
<keyword evidence="6" id="KW-1133">Transmembrane helix</keyword>
<dbReference type="Proteomes" id="UP000005317">
    <property type="component" value="Unassembled WGS sequence"/>
</dbReference>
<evidence type="ECO:0000256" key="1">
    <source>
        <dbReference type="ARBA" id="ARBA00022679"/>
    </source>
</evidence>
<dbReference type="InterPro" id="IPR011009">
    <property type="entry name" value="Kinase-like_dom_sf"/>
</dbReference>
<gene>
    <name evidence="9" type="ORF">Thini_2586</name>
</gene>
<dbReference type="SUPFAM" id="SSF81606">
    <property type="entry name" value="PP2C-like"/>
    <property type="match status" value="1"/>
</dbReference>
<dbReference type="PANTHER" id="PTHR43289">
    <property type="entry name" value="MITOGEN-ACTIVATED PROTEIN KINASE KINASE KINASE 20-RELATED"/>
    <property type="match status" value="1"/>
</dbReference>
<keyword evidence="3" id="KW-0418">Kinase</keyword>
<dbReference type="Pfam" id="PF00069">
    <property type="entry name" value="Pkinase"/>
    <property type="match status" value="1"/>
</dbReference>
<accession>A0A656HI08</accession>
<dbReference type="AlphaFoldDB" id="A0A656HI08"/>
<feature type="transmembrane region" description="Helical" evidence="6">
    <location>
        <begin position="626"/>
        <end position="643"/>
    </location>
</feature>
<dbReference type="CDD" id="cd14014">
    <property type="entry name" value="STKc_PknB_like"/>
    <property type="match status" value="1"/>
</dbReference>
<keyword evidence="10" id="KW-1185">Reference proteome</keyword>
<dbReference type="GO" id="GO:0004674">
    <property type="term" value="F:protein serine/threonine kinase activity"/>
    <property type="evidence" value="ECO:0007669"/>
    <property type="project" value="TreeGrafter"/>
</dbReference>
<organism evidence="9 10">
    <name type="scientific">Thiothrix nivea (strain ATCC 35100 / DSM 5205 / JP2)</name>
    <dbReference type="NCBI Taxonomy" id="870187"/>
    <lineage>
        <taxon>Bacteria</taxon>
        <taxon>Pseudomonadati</taxon>
        <taxon>Pseudomonadota</taxon>
        <taxon>Gammaproteobacteria</taxon>
        <taxon>Thiotrichales</taxon>
        <taxon>Thiotrichaceae</taxon>
        <taxon>Thiothrix</taxon>
    </lineage>
</organism>
<dbReference type="Gene3D" id="3.60.40.10">
    <property type="entry name" value="PPM-type phosphatase domain"/>
    <property type="match status" value="1"/>
</dbReference>
<dbReference type="Gene3D" id="1.10.510.10">
    <property type="entry name" value="Transferase(Phosphotransferase) domain 1"/>
    <property type="match status" value="1"/>
</dbReference>
<dbReference type="InterPro" id="IPR008266">
    <property type="entry name" value="Tyr_kinase_AS"/>
</dbReference>
<keyword evidence="1" id="KW-0808">Transferase</keyword>
<dbReference type="PROSITE" id="PS51746">
    <property type="entry name" value="PPM_2"/>
    <property type="match status" value="1"/>
</dbReference>
<evidence type="ECO:0000259" key="8">
    <source>
        <dbReference type="PROSITE" id="PS51746"/>
    </source>
</evidence>
<protein>
    <submittedName>
        <fullName evidence="9">Protein serine/threonine phosphatase</fullName>
    </submittedName>
</protein>
<evidence type="ECO:0000313" key="10">
    <source>
        <dbReference type="Proteomes" id="UP000005317"/>
    </source>
</evidence>
<reference evidence="10" key="1">
    <citation type="journal article" date="2011" name="Stand. Genomic Sci.">
        <title>Genome sequence of the filamentous, gliding Thiothrix nivea neotype strain (JP2(T)).</title>
        <authorList>
            <person name="Lapidus A."/>
            <person name="Nolan M."/>
            <person name="Lucas S."/>
            <person name="Glavina Del Rio T."/>
            <person name="Tice H."/>
            <person name="Cheng J.F."/>
            <person name="Tapia R."/>
            <person name="Han C."/>
            <person name="Goodwin L."/>
            <person name="Pitluck S."/>
            <person name="Liolios K."/>
            <person name="Pagani I."/>
            <person name="Ivanova N."/>
            <person name="Huntemann M."/>
            <person name="Mavromatis K."/>
            <person name="Mikhailova N."/>
            <person name="Pati A."/>
            <person name="Chen A."/>
            <person name="Palaniappan K."/>
            <person name="Land M."/>
            <person name="Brambilla E.M."/>
            <person name="Rohde M."/>
            <person name="Abt B."/>
            <person name="Verbarg S."/>
            <person name="Goker M."/>
            <person name="Bristow J."/>
            <person name="Eisen J.A."/>
            <person name="Markowitz V."/>
            <person name="Hugenholtz P."/>
            <person name="Kyrpides N.C."/>
            <person name="Klenk H.P."/>
            <person name="Woyke T."/>
        </authorList>
    </citation>
    <scope>NUCLEOTIDE SEQUENCE [LARGE SCALE GENOMIC DNA]</scope>
    <source>
        <strain evidence="10">ATCC 35100 / DSM 5205 / JP2</strain>
    </source>
</reference>
<evidence type="ECO:0000256" key="2">
    <source>
        <dbReference type="ARBA" id="ARBA00022741"/>
    </source>
</evidence>
<dbReference type="SMART" id="SM00331">
    <property type="entry name" value="PP2C_SIG"/>
    <property type="match status" value="1"/>
</dbReference>
<feature type="compositionally biased region" description="Pro residues" evidence="5">
    <location>
        <begin position="7"/>
        <end position="37"/>
    </location>
</feature>
<dbReference type="InterPro" id="IPR000719">
    <property type="entry name" value="Prot_kinase_dom"/>
</dbReference>
<proteinExistence type="predicted"/>
<dbReference type="PANTHER" id="PTHR43289:SF6">
    <property type="entry name" value="SERINE_THREONINE-PROTEIN KINASE NEKL-3"/>
    <property type="match status" value="1"/>
</dbReference>
<keyword evidence="6" id="KW-0812">Transmembrane</keyword>
<evidence type="ECO:0000256" key="5">
    <source>
        <dbReference type="SAM" id="MobiDB-lite"/>
    </source>
</evidence>
<dbReference type="SUPFAM" id="SSF56112">
    <property type="entry name" value="Protein kinase-like (PK-like)"/>
    <property type="match status" value="1"/>
</dbReference>
<dbReference type="SMART" id="SM00332">
    <property type="entry name" value="PP2Cc"/>
    <property type="match status" value="1"/>
</dbReference>
<evidence type="ECO:0000256" key="4">
    <source>
        <dbReference type="ARBA" id="ARBA00022840"/>
    </source>
</evidence>
<dbReference type="CDD" id="cd00143">
    <property type="entry name" value="PP2Cc"/>
    <property type="match status" value="1"/>
</dbReference>
<evidence type="ECO:0000256" key="3">
    <source>
        <dbReference type="ARBA" id="ARBA00022777"/>
    </source>
</evidence>
<feature type="domain" description="Protein kinase" evidence="7">
    <location>
        <begin position="343"/>
        <end position="611"/>
    </location>
</feature>
<evidence type="ECO:0000313" key="9">
    <source>
        <dbReference type="EMBL" id="EIJ35126.1"/>
    </source>
</evidence>
<dbReference type="Pfam" id="PF13672">
    <property type="entry name" value="PP2C_2"/>
    <property type="match status" value="1"/>
</dbReference>
<dbReference type="PROSITE" id="PS50011">
    <property type="entry name" value="PROTEIN_KINASE_DOM"/>
    <property type="match status" value="1"/>
</dbReference>
<keyword evidence="2" id="KW-0547">Nucleotide-binding</keyword>
<evidence type="ECO:0000259" key="7">
    <source>
        <dbReference type="PROSITE" id="PS50011"/>
    </source>
</evidence>
<dbReference type="PROSITE" id="PS00109">
    <property type="entry name" value="PROTEIN_KINASE_TYR"/>
    <property type="match status" value="1"/>
</dbReference>
<dbReference type="EMBL" id="JH651384">
    <property type="protein sequence ID" value="EIJ35126.1"/>
    <property type="molecule type" value="Genomic_DNA"/>
</dbReference>
<keyword evidence="6" id="KW-0472">Membrane</keyword>